<dbReference type="GeneID" id="93580832"/>
<dbReference type="Proteomes" id="UP000184499">
    <property type="component" value="Unassembled WGS sequence"/>
</dbReference>
<accession>A0A1L9UFF9</accession>
<protein>
    <submittedName>
        <fullName evidence="2">Uncharacterized protein</fullName>
    </submittedName>
</protein>
<keyword evidence="3" id="KW-1185">Reference proteome</keyword>
<dbReference type="VEuPathDB" id="FungiDB:ASPBRDRAFT_619388"/>
<evidence type="ECO:0000256" key="1">
    <source>
        <dbReference type="SAM" id="Phobius"/>
    </source>
</evidence>
<keyword evidence="1" id="KW-1133">Transmembrane helix</keyword>
<organism evidence="2 3">
    <name type="scientific">Aspergillus brasiliensis (strain CBS 101740 / IMI 381727 / IBT 21946)</name>
    <dbReference type="NCBI Taxonomy" id="767769"/>
    <lineage>
        <taxon>Eukaryota</taxon>
        <taxon>Fungi</taxon>
        <taxon>Dikarya</taxon>
        <taxon>Ascomycota</taxon>
        <taxon>Pezizomycotina</taxon>
        <taxon>Eurotiomycetes</taxon>
        <taxon>Eurotiomycetidae</taxon>
        <taxon>Eurotiales</taxon>
        <taxon>Aspergillaceae</taxon>
        <taxon>Aspergillus</taxon>
        <taxon>Aspergillus subgen. Circumdati</taxon>
    </lineage>
</organism>
<gene>
    <name evidence="2" type="ORF">ASPBRDRAFT_619388</name>
</gene>
<dbReference type="AlphaFoldDB" id="A0A1L9UFF9"/>
<proteinExistence type="predicted"/>
<reference evidence="3" key="1">
    <citation type="journal article" date="2017" name="Genome Biol.">
        <title>Comparative genomics reveals high biological diversity and specific adaptations in the industrially and medically important fungal genus Aspergillus.</title>
        <authorList>
            <person name="de Vries R.P."/>
            <person name="Riley R."/>
            <person name="Wiebenga A."/>
            <person name="Aguilar-Osorio G."/>
            <person name="Amillis S."/>
            <person name="Uchima C.A."/>
            <person name="Anderluh G."/>
            <person name="Asadollahi M."/>
            <person name="Askin M."/>
            <person name="Barry K."/>
            <person name="Battaglia E."/>
            <person name="Bayram O."/>
            <person name="Benocci T."/>
            <person name="Braus-Stromeyer S.A."/>
            <person name="Caldana C."/>
            <person name="Canovas D."/>
            <person name="Cerqueira G.C."/>
            <person name="Chen F."/>
            <person name="Chen W."/>
            <person name="Choi C."/>
            <person name="Clum A."/>
            <person name="Dos Santos R.A."/>
            <person name="Damasio A.R."/>
            <person name="Diallinas G."/>
            <person name="Emri T."/>
            <person name="Fekete E."/>
            <person name="Flipphi M."/>
            <person name="Freyberg S."/>
            <person name="Gallo A."/>
            <person name="Gournas C."/>
            <person name="Habgood R."/>
            <person name="Hainaut M."/>
            <person name="Harispe M.L."/>
            <person name="Henrissat B."/>
            <person name="Hilden K.S."/>
            <person name="Hope R."/>
            <person name="Hossain A."/>
            <person name="Karabika E."/>
            <person name="Karaffa L."/>
            <person name="Karanyi Z."/>
            <person name="Krasevec N."/>
            <person name="Kuo A."/>
            <person name="Kusch H."/>
            <person name="LaButti K."/>
            <person name="Lagendijk E.L."/>
            <person name="Lapidus A."/>
            <person name="Levasseur A."/>
            <person name="Lindquist E."/>
            <person name="Lipzen A."/>
            <person name="Logrieco A.F."/>
            <person name="MacCabe A."/>
            <person name="Maekelae M.R."/>
            <person name="Malavazi I."/>
            <person name="Melin P."/>
            <person name="Meyer V."/>
            <person name="Mielnichuk N."/>
            <person name="Miskei M."/>
            <person name="Molnar A.P."/>
            <person name="Mule G."/>
            <person name="Ngan C.Y."/>
            <person name="Orejas M."/>
            <person name="Orosz E."/>
            <person name="Ouedraogo J.P."/>
            <person name="Overkamp K.M."/>
            <person name="Park H.-S."/>
            <person name="Perrone G."/>
            <person name="Piumi F."/>
            <person name="Punt P.J."/>
            <person name="Ram A.F."/>
            <person name="Ramon A."/>
            <person name="Rauscher S."/>
            <person name="Record E."/>
            <person name="Riano-Pachon D.M."/>
            <person name="Robert V."/>
            <person name="Roehrig J."/>
            <person name="Ruller R."/>
            <person name="Salamov A."/>
            <person name="Salih N.S."/>
            <person name="Samson R.A."/>
            <person name="Sandor E."/>
            <person name="Sanguinetti M."/>
            <person name="Schuetze T."/>
            <person name="Sepcic K."/>
            <person name="Shelest E."/>
            <person name="Sherlock G."/>
            <person name="Sophianopoulou V."/>
            <person name="Squina F.M."/>
            <person name="Sun H."/>
            <person name="Susca A."/>
            <person name="Todd R.B."/>
            <person name="Tsang A."/>
            <person name="Unkles S.E."/>
            <person name="van de Wiele N."/>
            <person name="van Rossen-Uffink D."/>
            <person name="Oliveira J.V."/>
            <person name="Vesth T.C."/>
            <person name="Visser J."/>
            <person name="Yu J.-H."/>
            <person name="Zhou M."/>
            <person name="Andersen M.R."/>
            <person name="Archer D.B."/>
            <person name="Baker S.E."/>
            <person name="Benoit I."/>
            <person name="Brakhage A.A."/>
            <person name="Braus G.H."/>
            <person name="Fischer R."/>
            <person name="Frisvad J.C."/>
            <person name="Goldman G.H."/>
            <person name="Houbraken J."/>
            <person name="Oakley B."/>
            <person name="Pocsi I."/>
            <person name="Scazzocchio C."/>
            <person name="Seiboth B."/>
            <person name="vanKuyk P.A."/>
            <person name="Wortman J."/>
            <person name="Dyer P.S."/>
            <person name="Grigoriev I.V."/>
        </authorList>
    </citation>
    <scope>NUCLEOTIDE SEQUENCE [LARGE SCALE GENOMIC DNA]</scope>
    <source>
        <strain evidence="3">CBS 101740 / IMI 381727 / IBT 21946</strain>
    </source>
</reference>
<keyword evidence="1" id="KW-0472">Membrane</keyword>
<name>A0A1L9UFF9_ASPBC</name>
<feature type="transmembrane region" description="Helical" evidence="1">
    <location>
        <begin position="21"/>
        <end position="40"/>
    </location>
</feature>
<evidence type="ECO:0000313" key="3">
    <source>
        <dbReference type="Proteomes" id="UP000184499"/>
    </source>
</evidence>
<dbReference type="EMBL" id="KV878686">
    <property type="protein sequence ID" value="OJJ70388.1"/>
    <property type="molecule type" value="Genomic_DNA"/>
</dbReference>
<keyword evidence="1" id="KW-0812">Transmembrane</keyword>
<sequence length="168" mass="18738">MSRNIAGMIPAHCRQDASIAAMAWSNLGLTLFMVLSTALITPASKSTGVYRIPCRCHILNSIRRLQFPLSVSVTDRKAPTRHRLICRATRLFFTVLLLGLHQRGPNYRQRHPHPSPYEEHPITTKIAQSATDVPVKYSIAWSVLHAVLGDSSRPFQGRESANTGQAQR</sequence>
<dbReference type="RefSeq" id="XP_067477636.1">
    <property type="nucleotide sequence ID" value="XM_067628344.1"/>
</dbReference>
<evidence type="ECO:0000313" key="2">
    <source>
        <dbReference type="EMBL" id="OJJ70388.1"/>
    </source>
</evidence>